<sequence length="119" mass="12859">MVEYGLEISVVNVFSPCVATDQVAFWYKFEGLKGGSLNQNWNVLVYINLSIECVGLKIGKEAATGGVLLMNDGETQAIFTGLGFFRWLTKLGLGKQAACGVVFHSGGMLKCREAQVAMC</sequence>
<dbReference type="EMBL" id="JBBPBM010000104">
    <property type="protein sequence ID" value="KAK8508012.1"/>
    <property type="molecule type" value="Genomic_DNA"/>
</dbReference>
<evidence type="ECO:0000313" key="2">
    <source>
        <dbReference type="Proteomes" id="UP001472677"/>
    </source>
</evidence>
<name>A0ABR2BNC3_9ROSI</name>
<comment type="caution">
    <text evidence="1">The sequence shown here is derived from an EMBL/GenBank/DDBJ whole genome shotgun (WGS) entry which is preliminary data.</text>
</comment>
<proteinExistence type="predicted"/>
<keyword evidence="2" id="KW-1185">Reference proteome</keyword>
<evidence type="ECO:0000313" key="1">
    <source>
        <dbReference type="EMBL" id="KAK8508012.1"/>
    </source>
</evidence>
<organism evidence="1 2">
    <name type="scientific">Hibiscus sabdariffa</name>
    <name type="common">roselle</name>
    <dbReference type="NCBI Taxonomy" id="183260"/>
    <lineage>
        <taxon>Eukaryota</taxon>
        <taxon>Viridiplantae</taxon>
        <taxon>Streptophyta</taxon>
        <taxon>Embryophyta</taxon>
        <taxon>Tracheophyta</taxon>
        <taxon>Spermatophyta</taxon>
        <taxon>Magnoliopsida</taxon>
        <taxon>eudicotyledons</taxon>
        <taxon>Gunneridae</taxon>
        <taxon>Pentapetalae</taxon>
        <taxon>rosids</taxon>
        <taxon>malvids</taxon>
        <taxon>Malvales</taxon>
        <taxon>Malvaceae</taxon>
        <taxon>Malvoideae</taxon>
        <taxon>Hibiscus</taxon>
    </lineage>
</organism>
<reference evidence="1 2" key="1">
    <citation type="journal article" date="2024" name="G3 (Bethesda)">
        <title>Genome assembly of Hibiscus sabdariffa L. provides insights into metabolisms of medicinal natural products.</title>
        <authorList>
            <person name="Kim T."/>
        </authorList>
    </citation>
    <scope>NUCLEOTIDE SEQUENCE [LARGE SCALE GENOMIC DNA]</scope>
    <source>
        <strain evidence="1">TK-2024</strain>
        <tissue evidence="1">Old leaves</tissue>
    </source>
</reference>
<gene>
    <name evidence="1" type="ORF">V6N12_025121</name>
</gene>
<protein>
    <submittedName>
        <fullName evidence="1">Uncharacterized protein</fullName>
    </submittedName>
</protein>
<accession>A0ABR2BNC3</accession>
<dbReference type="Proteomes" id="UP001472677">
    <property type="component" value="Unassembled WGS sequence"/>
</dbReference>